<organism evidence="2 3">
    <name type="scientific">Brassica cretica</name>
    <name type="common">Mustard</name>
    <dbReference type="NCBI Taxonomy" id="69181"/>
    <lineage>
        <taxon>Eukaryota</taxon>
        <taxon>Viridiplantae</taxon>
        <taxon>Streptophyta</taxon>
        <taxon>Embryophyta</taxon>
        <taxon>Tracheophyta</taxon>
        <taxon>Spermatophyta</taxon>
        <taxon>Magnoliopsida</taxon>
        <taxon>eudicotyledons</taxon>
        <taxon>Gunneridae</taxon>
        <taxon>Pentapetalae</taxon>
        <taxon>rosids</taxon>
        <taxon>malvids</taxon>
        <taxon>Brassicales</taxon>
        <taxon>Brassicaceae</taxon>
        <taxon>Brassiceae</taxon>
        <taxon>Brassica</taxon>
    </lineage>
</organism>
<evidence type="ECO:0000313" key="3">
    <source>
        <dbReference type="Proteomes" id="UP000712600"/>
    </source>
</evidence>
<gene>
    <name evidence="2" type="ORF">F2Q69_00023398</name>
</gene>
<proteinExistence type="predicted"/>
<accession>A0A8S9QQE3</accession>
<dbReference type="Proteomes" id="UP000712600">
    <property type="component" value="Unassembled WGS sequence"/>
</dbReference>
<evidence type="ECO:0000256" key="1">
    <source>
        <dbReference type="SAM" id="MobiDB-lite"/>
    </source>
</evidence>
<comment type="caution">
    <text evidence="2">The sequence shown here is derived from an EMBL/GenBank/DDBJ whole genome shotgun (WGS) entry which is preliminary data.</text>
</comment>
<dbReference type="AlphaFoldDB" id="A0A8S9QQE3"/>
<protein>
    <submittedName>
        <fullName evidence="2">Uncharacterized protein</fullName>
    </submittedName>
</protein>
<feature type="region of interest" description="Disordered" evidence="1">
    <location>
        <begin position="43"/>
        <end position="63"/>
    </location>
</feature>
<name>A0A8S9QQE3_BRACR</name>
<reference evidence="2" key="1">
    <citation type="submission" date="2019-12" db="EMBL/GenBank/DDBJ databases">
        <title>Genome sequencing and annotation of Brassica cretica.</title>
        <authorList>
            <person name="Studholme D.J."/>
            <person name="Sarris P."/>
        </authorList>
    </citation>
    <scope>NUCLEOTIDE SEQUENCE</scope>
    <source>
        <strain evidence="2">PFS-109/04</strain>
        <tissue evidence="2">Leaf</tissue>
    </source>
</reference>
<evidence type="ECO:0000313" key="2">
    <source>
        <dbReference type="EMBL" id="KAF3540928.1"/>
    </source>
</evidence>
<sequence length="120" mass="13710">MLIEETHFVGTTRRMASTRLNQDIGDPLELVRYAESECQVWFSGNETRPPTPQDHSSDETQMDNFGNVQLMGTQNYTRRESPLHSSALRSISIETGDGEHDAIFDMSELWNRLQGLDRHA</sequence>
<dbReference type="EMBL" id="QGKX02001290">
    <property type="protein sequence ID" value="KAF3540928.1"/>
    <property type="molecule type" value="Genomic_DNA"/>
</dbReference>